<evidence type="ECO:0000313" key="7">
    <source>
        <dbReference type="Proteomes" id="UP000004318"/>
    </source>
</evidence>
<evidence type="ECO:0000256" key="3">
    <source>
        <dbReference type="ARBA" id="ARBA00020071"/>
    </source>
</evidence>
<keyword evidence="6" id="KW-0119">Carbohydrate metabolism</keyword>
<keyword evidence="6" id="KW-0326">Glycosidase</keyword>
<dbReference type="AlphaFoldDB" id="A3U1A9"/>
<evidence type="ECO:0000256" key="4">
    <source>
        <dbReference type="ARBA" id="ARBA00032976"/>
    </source>
</evidence>
<evidence type="ECO:0000256" key="1">
    <source>
        <dbReference type="ARBA" id="ARBA00003236"/>
    </source>
</evidence>
<dbReference type="GO" id="GO:0045493">
    <property type="term" value="P:xylan catabolic process"/>
    <property type="evidence" value="ECO:0007669"/>
    <property type="project" value="UniProtKB-KW"/>
</dbReference>
<dbReference type="InterPro" id="IPR011330">
    <property type="entry name" value="Glyco_hydro/deAcase_b/a-brl"/>
</dbReference>
<comment type="function">
    <text evidence="1">Is involved in generating a small heat-stable compound (Nod), an acylated oligomer of N-acetylglucosamine, that stimulates mitosis in various plant protoplasts.</text>
</comment>
<sequence>MTKDVSVALTFDFDAMSLWIGTFGQNSPSALSRGEFGAKGVRRILAALENARVPATFYIPGHTAYAFPKVTQAVAEAGHEIGHHGWVHENPVSVSAEREREIMALGLQALNDIVGLKPTGYRSPAWDNSAQTLELLFENGFEYESSMMGNDFQPYWCRVGDEWSADGKWSWGKPVDMVEIPVAWHLDDFPFFEYVAGVNQSVLTPRQFLEMLKDEFDYLYEREGEGIFVPTMHPQVIGRGHRMLILEEFIDYVKTKPGVSFTTMTDYARKWRHGKTPCLPEDARA</sequence>
<dbReference type="Gene3D" id="3.20.20.370">
    <property type="entry name" value="Glycoside hydrolase/deacetylase"/>
    <property type="match status" value="1"/>
</dbReference>
<keyword evidence="6" id="KW-0858">Xylan degradation</keyword>
<protein>
    <recommendedName>
        <fullName evidence="3">Chitooligosaccharide deacetylase</fullName>
    </recommendedName>
    <alternativeName>
        <fullName evidence="4">Nodulation protein B</fullName>
    </alternativeName>
</protein>
<organism evidence="6 7">
    <name type="scientific">Pseudooceanicola batsensis (strain ATCC BAA-863 / DSM 15984 / KCTC 12145 / HTCC2597)</name>
    <name type="common">Oceanicola batsensis</name>
    <dbReference type="NCBI Taxonomy" id="252305"/>
    <lineage>
        <taxon>Bacteria</taxon>
        <taxon>Pseudomonadati</taxon>
        <taxon>Pseudomonadota</taxon>
        <taxon>Alphaproteobacteria</taxon>
        <taxon>Rhodobacterales</taxon>
        <taxon>Paracoccaceae</taxon>
        <taxon>Pseudooceanicola</taxon>
    </lineage>
</organism>
<dbReference type="CDD" id="cd10938">
    <property type="entry name" value="CE4_HpPgdA_like"/>
    <property type="match status" value="1"/>
</dbReference>
<dbReference type="PROSITE" id="PS51677">
    <property type="entry name" value="NODB"/>
    <property type="match status" value="1"/>
</dbReference>
<dbReference type="InterPro" id="IPR037950">
    <property type="entry name" value="PgdA-like"/>
</dbReference>
<dbReference type="GO" id="GO:0016798">
    <property type="term" value="F:hydrolase activity, acting on glycosyl bonds"/>
    <property type="evidence" value="ECO:0007669"/>
    <property type="project" value="UniProtKB-KW"/>
</dbReference>
<accession>A3U1A9</accession>
<dbReference type="InterPro" id="IPR002509">
    <property type="entry name" value="NODB_dom"/>
</dbReference>
<gene>
    <name evidence="6" type="ORF">OB2597_20746</name>
</gene>
<proteinExistence type="inferred from homology"/>
<keyword evidence="6" id="KW-0624">Polysaccharide degradation</keyword>
<reference evidence="6 7" key="1">
    <citation type="journal article" date="2010" name="J. Bacteriol.">
        <title>Genome sequences of Oceanicola granulosus HTCC2516(T) and Oceanicola batsensis HTCC2597(TDelta).</title>
        <authorList>
            <person name="Thrash J.C."/>
            <person name="Cho J.C."/>
            <person name="Vergin K.L."/>
            <person name="Giovannoni S.J."/>
        </authorList>
    </citation>
    <scope>NUCLEOTIDE SEQUENCE [LARGE SCALE GENOMIC DNA]</scope>
    <source>
        <strain evidence="7">ATCC BAA-863 / DSM 15984 / KCTC 12145 / HTCC2597</strain>
    </source>
</reference>
<comment type="caution">
    <text evidence="6">The sequence shown here is derived from an EMBL/GenBank/DDBJ whole genome shotgun (WGS) entry which is preliminary data.</text>
</comment>
<keyword evidence="7" id="KW-1185">Reference proteome</keyword>
<dbReference type="Proteomes" id="UP000004318">
    <property type="component" value="Unassembled WGS sequence"/>
</dbReference>
<dbReference type="SUPFAM" id="SSF88713">
    <property type="entry name" value="Glycoside hydrolase/deacetylase"/>
    <property type="match status" value="1"/>
</dbReference>
<comment type="similarity">
    <text evidence="2">Belongs to the polysaccharide deacetylase family.</text>
</comment>
<dbReference type="PANTHER" id="PTHR47561:SF1">
    <property type="entry name" value="POLYSACCHARIDE DEACETYLASE FAMILY PROTEIN (AFU_ORTHOLOGUE AFUA_6G05030)"/>
    <property type="match status" value="1"/>
</dbReference>
<keyword evidence="6" id="KW-0378">Hydrolase</keyword>
<dbReference type="OrthoDB" id="9784220at2"/>
<evidence type="ECO:0000259" key="5">
    <source>
        <dbReference type="PROSITE" id="PS51677"/>
    </source>
</evidence>
<dbReference type="Pfam" id="PF01522">
    <property type="entry name" value="Polysacc_deac_1"/>
    <property type="match status" value="1"/>
</dbReference>
<dbReference type="GO" id="GO:0016810">
    <property type="term" value="F:hydrolase activity, acting on carbon-nitrogen (but not peptide) bonds"/>
    <property type="evidence" value="ECO:0007669"/>
    <property type="project" value="InterPro"/>
</dbReference>
<dbReference type="STRING" id="252305.OB2597_20746"/>
<dbReference type="PANTHER" id="PTHR47561">
    <property type="entry name" value="POLYSACCHARIDE DEACETYLASE FAMILY PROTEIN (AFU_ORTHOLOGUE AFUA_6G05030)"/>
    <property type="match status" value="1"/>
</dbReference>
<feature type="domain" description="NodB homology" evidence="5">
    <location>
        <begin position="17"/>
        <end position="262"/>
    </location>
</feature>
<dbReference type="RefSeq" id="WP_009804090.1">
    <property type="nucleotide sequence ID" value="NZ_AAMO01000009.1"/>
</dbReference>
<dbReference type="HOGENOM" id="CLU_029940_1_0_5"/>
<name>A3U1A9_PSEBH</name>
<evidence type="ECO:0000256" key="2">
    <source>
        <dbReference type="ARBA" id="ARBA00010973"/>
    </source>
</evidence>
<evidence type="ECO:0000313" key="6">
    <source>
        <dbReference type="EMBL" id="EAQ02092.1"/>
    </source>
</evidence>
<dbReference type="EMBL" id="AAMO01000009">
    <property type="protein sequence ID" value="EAQ02092.1"/>
    <property type="molecule type" value="Genomic_DNA"/>
</dbReference>